<name>A0A8T8E421_9EURY</name>
<keyword evidence="2" id="KW-1185">Reference proteome</keyword>
<evidence type="ECO:0000313" key="1">
    <source>
        <dbReference type="EMBL" id="QRV16313.1"/>
    </source>
</evidence>
<accession>A0A8T8E421</accession>
<proteinExistence type="predicted"/>
<dbReference type="AlphaFoldDB" id="A0A8T8E421"/>
<dbReference type="GeneID" id="62874522"/>
<dbReference type="OrthoDB" id="378482at2157"/>
<sequence>MAPDSSNQQHVPELAEVEEFYDGLDALDTVLFELPRDVPALADDFGIEPGSDIRETETQVGQMWFEVSELVKDCFSDLSAADHELDPETNKPLYLRAAYPNSSDPVVTARVTYNPSGHLFVESQYYIGHMSWPYYMGSNEGISTPILYAAAIAAGLNYSSVAVATGQTQLGYHHGLVINSAVGDAHARLEDLQDDPNGSDEEMLDSFLDLVKDRPEWTI</sequence>
<evidence type="ECO:0000313" key="2">
    <source>
        <dbReference type="Proteomes" id="UP000637819"/>
    </source>
</evidence>
<protein>
    <submittedName>
        <fullName evidence="1">Uncharacterized protein</fullName>
    </submittedName>
</protein>
<gene>
    <name evidence="1" type="ORF">JMJ58_05320</name>
</gene>
<organism evidence="1 2">
    <name type="scientific">Haloterrigena salifodinae</name>
    <dbReference type="NCBI Taxonomy" id="2675099"/>
    <lineage>
        <taxon>Archaea</taxon>
        <taxon>Methanobacteriati</taxon>
        <taxon>Methanobacteriota</taxon>
        <taxon>Stenosarchaea group</taxon>
        <taxon>Halobacteria</taxon>
        <taxon>Halobacteriales</taxon>
        <taxon>Natrialbaceae</taxon>
        <taxon>Haloterrigena</taxon>
    </lineage>
</organism>
<dbReference type="EMBL" id="CP069188">
    <property type="protein sequence ID" value="QRV16313.1"/>
    <property type="molecule type" value="Genomic_DNA"/>
</dbReference>
<reference evidence="1 2" key="1">
    <citation type="submission" date="2021-01" db="EMBL/GenBank/DDBJ databases">
        <title>Genome Sequence and Methylation Pattern of Haloterrigena salifodinae BOL5-1, An Extremely Halophilic Archaeon from a Bolivian Salt Mine.</title>
        <authorList>
            <person name="DasSarma P."/>
            <person name="Anton B.P."/>
            <person name="DasSarma S.L."/>
            <person name="von Ehrenheim H.A.L."/>
            <person name="Martinez F.L."/>
            <person name="Guzman D."/>
            <person name="Roberts R.J."/>
            <person name="DasSarma S."/>
        </authorList>
    </citation>
    <scope>NUCLEOTIDE SEQUENCE [LARGE SCALE GENOMIC DNA]</scope>
    <source>
        <strain evidence="1 2">BOL5-1</strain>
    </source>
</reference>
<dbReference type="KEGG" id="hsal:JMJ58_05320"/>
<dbReference type="Proteomes" id="UP000637819">
    <property type="component" value="Chromosome"/>
</dbReference>
<dbReference type="RefSeq" id="WP_204748621.1">
    <property type="nucleotide sequence ID" value="NZ_CP069188.1"/>
</dbReference>